<keyword evidence="2" id="KW-1185">Reference proteome</keyword>
<evidence type="ECO:0000313" key="2">
    <source>
        <dbReference type="Proteomes" id="UP000250266"/>
    </source>
</evidence>
<evidence type="ECO:0000313" key="1">
    <source>
        <dbReference type="EMBL" id="OCK83784.1"/>
    </source>
</evidence>
<sequence>MMVAVSKSRVVRAMLVPSLAAARCSLAAPLKHLKQPSHFLFKHPAPVRPWIDHLKHQFSHAACRARLSSFSFLFDVSKRPSPRLSRPSFTPLSFPFGSLVAPPRIFPTCVQDP</sequence>
<organism evidence="1 2">
    <name type="scientific">Lepidopterella palustris CBS 459.81</name>
    <dbReference type="NCBI Taxonomy" id="1314670"/>
    <lineage>
        <taxon>Eukaryota</taxon>
        <taxon>Fungi</taxon>
        <taxon>Dikarya</taxon>
        <taxon>Ascomycota</taxon>
        <taxon>Pezizomycotina</taxon>
        <taxon>Dothideomycetes</taxon>
        <taxon>Pleosporomycetidae</taxon>
        <taxon>Mytilinidiales</taxon>
        <taxon>Argynnaceae</taxon>
        <taxon>Lepidopterella</taxon>
    </lineage>
</organism>
<dbReference type="EMBL" id="KV744852">
    <property type="protein sequence ID" value="OCK83784.1"/>
    <property type="molecule type" value="Genomic_DNA"/>
</dbReference>
<protein>
    <submittedName>
        <fullName evidence="1">Uncharacterized protein</fullName>
    </submittedName>
</protein>
<gene>
    <name evidence="1" type="ORF">K432DRAFT_163847</name>
</gene>
<dbReference type="AlphaFoldDB" id="A0A8E2EH89"/>
<reference evidence="1 2" key="1">
    <citation type="journal article" date="2016" name="Nat. Commun.">
        <title>Ectomycorrhizal ecology is imprinted in the genome of the dominant symbiotic fungus Cenococcum geophilum.</title>
        <authorList>
            <consortium name="DOE Joint Genome Institute"/>
            <person name="Peter M."/>
            <person name="Kohler A."/>
            <person name="Ohm R.A."/>
            <person name="Kuo A."/>
            <person name="Krutzmann J."/>
            <person name="Morin E."/>
            <person name="Arend M."/>
            <person name="Barry K.W."/>
            <person name="Binder M."/>
            <person name="Choi C."/>
            <person name="Clum A."/>
            <person name="Copeland A."/>
            <person name="Grisel N."/>
            <person name="Haridas S."/>
            <person name="Kipfer T."/>
            <person name="LaButti K."/>
            <person name="Lindquist E."/>
            <person name="Lipzen A."/>
            <person name="Maire R."/>
            <person name="Meier B."/>
            <person name="Mihaltcheva S."/>
            <person name="Molinier V."/>
            <person name="Murat C."/>
            <person name="Poggeler S."/>
            <person name="Quandt C.A."/>
            <person name="Sperisen C."/>
            <person name="Tritt A."/>
            <person name="Tisserant E."/>
            <person name="Crous P.W."/>
            <person name="Henrissat B."/>
            <person name="Nehls U."/>
            <person name="Egli S."/>
            <person name="Spatafora J.W."/>
            <person name="Grigoriev I.V."/>
            <person name="Martin F.M."/>
        </authorList>
    </citation>
    <scope>NUCLEOTIDE SEQUENCE [LARGE SCALE GENOMIC DNA]</scope>
    <source>
        <strain evidence="1 2">CBS 459.81</strain>
    </source>
</reference>
<accession>A0A8E2EH89</accession>
<proteinExistence type="predicted"/>
<name>A0A8E2EH89_9PEZI</name>
<dbReference type="Proteomes" id="UP000250266">
    <property type="component" value="Unassembled WGS sequence"/>
</dbReference>